<protein>
    <submittedName>
        <fullName evidence="2">Uncharacterized protein</fullName>
    </submittedName>
</protein>
<organism evidence="2 3">
    <name type="scientific">Jaminaea rosea</name>
    <dbReference type="NCBI Taxonomy" id="1569628"/>
    <lineage>
        <taxon>Eukaryota</taxon>
        <taxon>Fungi</taxon>
        <taxon>Dikarya</taxon>
        <taxon>Basidiomycota</taxon>
        <taxon>Ustilaginomycotina</taxon>
        <taxon>Exobasidiomycetes</taxon>
        <taxon>Microstromatales</taxon>
        <taxon>Microstromatales incertae sedis</taxon>
        <taxon>Jaminaea</taxon>
    </lineage>
</organism>
<dbReference type="GeneID" id="37031212"/>
<evidence type="ECO:0000256" key="1">
    <source>
        <dbReference type="SAM" id="MobiDB-lite"/>
    </source>
</evidence>
<dbReference type="EMBL" id="KZ819677">
    <property type="protein sequence ID" value="PWN25042.1"/>
    <property type="molecule type" value="Genomic_DNA"/>
</dbReference>
<dbReference type="RefSeq" id="XP_025359654.1">
    <property type="nucleotide sequence ID" value="XM_025509389.1"/>
</dbReference>
<feature type="compositionally biased region" description="Low complexity" evidence="1">
    <location>
        <begin position="275"/>
        <end position="296"/>
    </location>
</feature>
<evidence type="ECO:0000313" key="3">
    <source>
        <dbReference type="Proteomes" id="UP000245884"/>
    </source>
</evidence>
<keyword evidence="3" id="KW-1185">Reference proteome</keyword>
<evidence type="ECO:0000313" key="2">
    <source>
        <dbReference type="EMBL" id="PWN25042.1"/>
    </source>
</evidence>
<reference evidence="2 3" key="1">
    <citation type="journal article" date="2018" name="Mol. Biol. Evol.">
        <title>Broad Genomic Sampling Reveals a Smut Pathogenic Ancestry of the Fungal Clade Ustilaginomycotina.</title>
        <authorList>
            <person name="Kijpornyongpan T."/>
            <person name="Mondo S.J."/>
            <person name="Barry K."/>
            <person name="Sandor L."/>
            <person name="Lee J."/>
            <person name="Lipzen A."/>
            <person name="Pangilinan J."/>
            <person name="LaButti K."/>
            <person name="Hainaut M."/>
            <person name="Henrissat B."/>
            <person name="Grigoriev I.V."/>
            <person name="Spatafora J.W."/>
            <person name="Aime M.C."/>
        </authorList>
    </citation>
    <scope>NUCLEOTIDE SEQUENCE [LARGE SCALE GENOMIC DNA]</scope>
    <source>
        <strain evidence="2 3">MCA 5214</strain>
    </source>
</reference>
<dbReference type="Proteomes" id="UP000245884">
    <property type="component" value="Unassembled WGS sequence"/>
</dbReference>
<sequence length="326" mass="34325">MPRALTGVQNHDRINCLVSLRLHKLSSTFALVSLLQPTNSPHPVIMDLSSGICNIQTFTVLDASLSPYLGPYVFPQSGCSGTSCTWAGAGNDFYTSGTYICDGGTRVSDDNSLYYAEQPQPTDDSGIVSLKLYACSCGSQSINAAAAANGRRLALRPFCPTVCDWTYSVPPSGTKCNVASSCFYGALTGTPNTFDKESCVVPAVMAQDSDNTPFYGKLGANGDFQYNICTGRPFRSDGCFDEVNYGQELSLWCSCTGPANDKNPCGLAVDATTANSSSSSSASSQTSTATTSPSTSNGAVNEMKQVGLRGMTLTLLLTSFLAAYHA</sequence>
<accession>A0A316UID8</accession>
<name>A0A316UID8_9BASI</name>
<dbReference type="AlphaFoldDB" id="A0A316UID8"/>
<feature type="region of interest" description="Disordered" evidence="1">
    <location>
        <begin position="275"/>
        <end position="300"/>
    </location>
</feature>
<gene>
    <name evidence="2" type="ORF">BDZ90DRAFT_281651</name>
</gene>
<proteinExistence type="predicted"/>